<evidence type="ECO:0000313" key="3">
    <source>
        <dbReference type="Proteomes" id="UP001140094"/>
    </source>
</evidence>
<dbReference type="AlphaFoldDB" id="A0A9W8LQ70"/>
<sequence length="114" mass="10989">MGSTGAGTHDAESVQDDDSAHEVASDVCSASTEGCSGAGIDGIGSTGIGIEGKGSTGAGTHDAESVQDDVSDHVANSDVCSASTDVSLFVGCGKSGENSITKSCSCELVGITDG</sequence>
<protein>
    <submittedName>
        <fullName evidence="2">Uncharacterized protein</fullName>
    </submittedName>
</protein>
<feature type="region of interest" description="Disordered" evidence="1">
    <location>
        <begin position="1"/>
        <end position="25"/>
    </location>
</feature>
<keyword evidence="3" id="KW-1185">Reference proteome</keyword>
<accession>A0A9W8LQ70</accession>
<dbReference type="EMBL" id="JANBUO010001384">
    <property type="protein sequence ID" value="KAJ2798492.1"/>
    <property type="molecule type" value="Genomic_DNA"/>
</dbReference>
<proteinExistence type="predicted"/>
<reference evidence="2" key="1">
    <citation type="submission" date="2022-07" db="EMBL/GenBank/DDBJ databases">
        <title>Phylogenomic reconstructions and comparative analyses of Kickxellomycotina fungi.</title>
        <authorList>
            <person name="Reynolds N.K."/>
            <person name="Stajich J.E."/>
            <person name="Barry K."/>
            <person name="Grigoriev I.V."/>
            <person name="Crous P."/>
            <person name="Smith M.E."/>
        </authorList>
    </citation>
    <scope>NUCLEOTIDE SEQUENCE</scope>
    <source>
        <strain evidence="2">NRRL 1565</strain>
    </source>
</reference>
<evidence type="ECO:0000313" key="2">
    <source>
        <dbReference type="EMBL" id="KAJ2798492.1"/>
    </source>
</evidence>
<feature type="compositionally biased region" description="Gly residues" evidence="1">
    <location>
        <begin position="46"/>
        <end position="57"/>
    </location>
</feature>
<name>A0A9W8LQ70_9FUNG</name>
<organism evidence="2 3">
    <name type="scientific">Coemansia guatemalensis</name>
    <dbReference type="NCBI Taxonomy" id="2761395"/>
    <lineage>
        <taxon>Eukaryota</taxon>
        <taxon>Fungi</taxon>
        <taxon>Fungi incertae sedis</taxon>
        <taxon>Zoopagomycota</taxon>
        <taxon>Kickxellomycotina</taxon>
        <taxon>Kickxellomycetes</taxon>
        <taxon>Kickxellales</taxon>
        <taxon>Kickxellaceae</taxon>
        <taxon>Coemansia</taxon>
    </lineage>
</organism>
<evidence type="ECO:0000256" key="1">
    <source>
        <dbReference type="SAM" id="MobiDB-lite"/>
    </source>
</evidence>
<comment type="caution">
    <text evidence="2">The sequence shown here is derived from an EMBL/GenBank/DDBJ whole genome shotgun (WGS) entry which is preliminary data.</text>
</comment>
<feature type="region of interest" description="Disordered" evidence="1">
    <location>
        <begin position="46"/>
        <end position="70"/>
    </location>
</feature>
<dbReference type="Proteomes" id="UP001140094">
    <property type="component" value="Unassembled WGS sequence"/>
</dbReference>
<gene>
    <name evidence="2" type="ORF">H4R20_004800</name>
</gene>